<keyword evidence="4" id="KW-0804">Transcription</keyword>
<keyword evidence="3" id="KW-0238">DNA-binding</keyword>
<dbReference type="PANTHER" id="PTHR30204:SF69">
    <property type="entry name" value="MERR-FAMILY TRANSCRIPTIONAL REGULATOR"/>
    <property type="match status" value="1"/>
</dbReference>
<dbReference type="CDD" id="cd00592">
    <property type="entry name" value="HTH_MerR-like"/>
    <property type="match status" value="1"/>
</dbReference>
<comment type="caution">
    <text evidence="6">The sequence shown here is derived from an EMBL/GenBank/DDBJ whole genome shotgun (WGS) entry which is preliminary data.</text>
</comment>
<reference evidence="7" key="1">
    <citation type="journal article" date="2019" name="Int. J. Syst. Evol. Microbiol.">
        <title>The Global Catalogue of Microorganisms (GCM) 10K type strain sequencing project: providing services to taxonomists for standard genome sequencing and annotation.</title>
        <authorList>
            <consortium name="The Broad Institute Genomics Platform"/>
            <consortium name="The Broad Institute Genome Sequencing Center for Infectious Disease"/>
            <person name="Wu L."/>
            <person name="Ma J."/>
        </authorList>
    </citation>
    <scope>NUCLEOTIDE SEQUENCE [LARGE SCALE GENOMIC DNA]</scope>
    <source>
        <strain evidence="7">NBRC 112416</strain>
    </source>
</reference>
<dbReference type="Pfam" id="PF13411">
    <property type="entry name" value="MerR_1"/>
    <property type="match status" value="1"/>
</dbReference>
<feature type="domain" description="HTH merR-type" evidence="5">
    <location>
        <begin position="7"/>
        <end position="75"/>
    </location>
</feature>
<gene>
    <name evidence="6" type="ORF">GCM10010862_06580</name>
</gene>
<dbReference type="RefSeq" id="WP_284338846.1">
    <property type="nucleotide sequence ID" value="NZ_BSNS01000003.1"/>
</dbReference>
<dbReference type="SUPFAM" id="SSF46955">
    <property type="entry name" value="Putative DNA-binding domain"/>
    <property type="match status" value="1"/>
</dbReference>
<dbReference type="SUPFAM" id="SSF52540">
    <property type="entry name" value="P-loop containing nucleoside triphosphate hydrolases"/>
    <property type="match status" value="1"/>
</dbReference>
<dbReference type="EMBL" id="BSNS01000003">
    <property type="protein sequence ID" value="GLQ53400.1"/>
    <property type="molecule type" value="Genomic_DNA"/>
</dbReference>
<dbReference type="InterPro" id="IPR000551">
    <property type="entry name" value="MerR-type_HTH_dom"/>
</dbReference>
<evidence type="ECO:0000313" key="6">
    <source>
        <dbReference type="EMBL" id="GLQ53400.1"/>
    </source>
</evidence>
<dbReference type="SMART" id="SM00422">
    <property type="entry name" value="HTH_MERR"/>
    <property type="match status" value="1"/>
</dbReference>
<sequence>MNSSARFLSPSEAAKRLGISAKALRLYEQRGLLTPVRTAAGWRTYGPDEMARAGDIAVLRALGLSVAQVARVLEGDPGCLEPALETHQATLEGQVRRLMETADKVRALRSELAEGRAPVLSELPRLVRPQGTLSLAFDLPWPLGGERFELSDVPPLTYITGPLASGKTRLARMIAQNLPDAAFIGLERLEDAEARGRLEADPVLKQRVDEATEWLCDEGTTRSPALLALLMVLEDAGEGALIVDLVEEGLDGATQEALVSRLRQRSVDARPLFLMTRSSSISTSPP</sequence>
<dbReference type="Gene3D" id="1.10.1660.10">
    <property type="match status" value="1"/>
</dbReference>
<dbReference type="PROSITE" id="PS00552">
    <property type="entry name" value="HTH_MERR_1"/>
    <property type="match status" value="1"/>
</dbReference>
<dbReference type="PANTHER" id="PTHR30204">
    <property type="entry name" value="REDOX-CYCLING DRUG-SENSING TRANSCRIPTIONAL ACTIVATOR SOXR"/>
    <property type="match status" value="1"/>
</dbReference>
<evidence type="ECO:0000256" key="3">
    <source>
        <dbReference type="ARBA" id="ARBA00023125"/>
    </source>
</evidence>
<evidence type="ECO:0000259" key="5">
    <source>
        <dbReference type="PROSITE" id="PS50937"/>
    </source>
</evidence>
<keyword evidence="1" id="KW-0678">Repressor</keyword>
<protein>
    <recommendedName>
        <fullName evidence="5">HTH merR-type domain-containing protein</fullName>
    </recommendedName>
</protein>
<keyword evidence="2" id="KW-0805">Transcription regulation</keyword>
<evidence type="ECO:0000313" key="7">
    <source>
        <dbReference type="Proteomes" id="UP001156691"/>
    </source>
</evidence>
<organism evidence="6 7">
    <name type="scientific">Devosia nitrariae</name>
    <dbReference type="NCBI Taxonomy" id="2071872"/>
    <lineage>
        <taxon>Bacteria</taxon>
        <taxon>Pseudomonadati</taxon>
        <taxon>Pseudomonadota</taxon>
        <taxon>Alphaproteobacteria</taxon>
        <taxon>Hyphomicrobiales</taxon>
        <taxon>Devosiaceae</taxon>
        <taxon>Devosia</taxon>
    </lineage>
</organism>
<evidence type="ECO:0000256" key="4">
    <source>
        <dbReference type="ARBA" id="ARBA00023163"/>
    </source>
</evidence>
<evidence type="ECO:0000256" key="1">
    <source>
        <dbReference type="ARBA" id="ARBA00022491"/>
    </source>
</evidence>
<dbReference type="Proteomes" id="UP001156691">
    <property type="component" value="Unassembled WGS sequence"/>
</dbReference>
<dbReference type="InterPro" id="IPR047057">
    <property type="entry name" value="MerR_fam"/>
</dbReference>
<proteinExistence type="predicted"/>
<accession>A0ABQ5W0F9</accession>
<dbReference type="InterPro" id="IPR009061">
    <property type="entry name" value="DNA-bd_dom_put_sf"/>
</dbReference>
<dbReference type="InterPro" id="IPR027417">
    <property type="entry name" value="P-loop_NTPase"/>
</dbReference>
<keyword evidence="7" id="KW-1185">Reference proteome</keyword>
<dbReference type="PROSITE" id="PS50937">
    <property type="entry name" value="HTH_MERR_2"/>
    <property type="match status" value="1"/>
</dbReference>
<name>A0ABQ5W0F9_9HYPH</name>
<evidence type="ECO:0000256" key="2">
    <source>
        <dbReference type="ARBA" id="ARBA00023015"/>
    </source>
</evidence>